<evidence type="ECO:0000256" key="3">
    <source>
        <dbReference type="ARBA" id="ARBA00022679"/>
    </source>
</evidence>
<comment type="caution">
    <text evidence="8">The sequence shown here is derived from an EMBL/GenBank/DDBJ whole genome shotgun (WGS) entry which is preliminary data.</text>
</comment>
<dbReference type="STRING" id="1798649.A3B13_02880"/>
<accession>A0A1G2CKN2</accession>
<evidence type="ECO:0000256" key="5">
    <source>
        <dbReference type="ARBA" id="ARBA00023204"/>
    </source>
</evidence>
<protein>
    <recommendedName>
        <fullName evidence="7">Methylated-DNA-[protein]-cysteine S-methyltransferase DNA binding domain-containing protein</fullName>
    </recommendedName>
</protein>
<dbReference type="GO" id="GO:0003908">
    <property type="term" value="F:methylated-DNA-[protein]-cysteine S-methyltransferase activity"/>
    <property type="evidence" value="ECO:0007669"/>
    <property type="project" value="UniProtKB-EC"/>
</dbReference>
<dbReference type="PROSITE" id="PS00374">
    <property type="entry name" value="MGMT"/>
    <property type="match status" value="1"/>
</dbReference>
<dbReference type="Pfam" id="PF01035">
    <property type="entry name" value="DNA_binding_1"/>
    <property type="match status" value="1"/>
</dbReference>
<proteinExistence type="predicted"/>
<dbReference type="InterPro" id="IPR036217">
    <property type="entry name" value="MethylDNA_cys_MeTrfase_DNAb"/>
</dbReference>
<dbReference type="Gene3D" id="1.10.10.10">
    <property type="entry name" value="Winged helix-like DNA-binding domain superfamily/Winged helix DNA-binding domain"/>
    <property type="match status" value="1"/>
</dbReference>
<dbReference type="AlphaFoldDB" id="A0A1G2CKN2"/>
<keyword evidence="4" id="KW-0227">DNA damage</keyword>
<dbReference type="InterPro" id="IPR001497">
    <property type="entry name" value="MethylDNA_cys_MeTrfase_AS"/>
</dbReference>
<evidence type="ECO:0000256" key="6">
    <source>
        <dbReference type="ARBA" id="ARBA00049348"/>
    </source>
</evidence>
<dbReference type="EMBL" id="MHKZ01000004">
    <property type="protein sequence ID" value="OGZ01211.1"/>
    <property type="molecule type" value="Genomic_DNA"/>
</dbReference>
<dbReference type="SUPFAM" id="SSF46767">
    <property type="entry name" value="Methylated DNA-protein cysteine methyltransferase, C-terminal domain"/>
    <property type="match status" value="1"/>
</dbReference>
<evidence type="ECO:0000256" key="4">
    <source>
        <dbReference type="ARBA" id="ARBA00022763"/>
    </source>
</evidence>
<dbReference type="GO" id="GO:0006281">
    <property type="term" value="P:DNA repair"/>
    <property type="evidence" value="ECO:0007669"/>
    <property type="project" value="UniProtKB-KW"/>
</dbReference>
<name>A0A1G2CKN2_9BACT</name>
<organism evidence="8 9">
    <name type="scientific">Candidatus Liptonbacteria bacterium RIFCSPLOWO2_01_FULL_45_15</name>
    <dbReference type="NCBI Taxonomy" id="1798649"/>
    <lineage>
        <taxon>Bacteria</taxon>
        <taxon>Candidatus Liptoniibacteriota</taxon>
    </lineage>
</organism>
<dbReference type="PANTHER" id="PTHR10815:SF13">
    <property type="entry name" value="METHYLATED-DNA--PROTEIN-CYSTEINE METHYLTRANSFERASE"/>
    <property type="match status" value="1"/>
</dbReference>
<reference evidence="8 9" key="1">
    <citation type="journal article" date="2016" name="Nat. Commun.">
        <title>Thousands of microbial genomes shed light on interconnected biogeochemical processes in an aquifer system.</title>
        <authorList>
            <person name="Anantharaman K."/>
            <person name="Brown C.T."/>
            <person name="Hug L.A."/>
            <person name="Sharon I."/>
            <person name="Castelle C.J."/>
            <person name="Probst A.J."/>
            <person name="Thomas B.C."/>
            <person name="Singh A."/>
            <person name="Wilkins M.J."/>
            <person name="Karaoz U."/>
            <person name="Brodie E.L."/>
            <person name="Williams K.H."/>
            <person name="Hubbard S.S."/>
            <person name="Banfield J.F."/>
        </authorList>
    </citation>
    <scope>NUCLEOTIDE SEQUENCE [LARGE SCALE GENOMIC DNA]</scope>
</reference>
<evidence type="ECO:0000256" key="2">
    <source>
        <dbReference type="ARBA" id="ARBA00022603"/>
    </source>
</evidence>
<dbReference type="CDD" id="cd06445">
    <property type="entry name" value="ATase"/>
    <property type="match status" value="1"/>
</dbReference>
<keyword evidence="3" id="KW-0808">Transferase</keyword>
<dbReference type="NCBIfam" id="TIGR00589">
    <property type="entry name" value="ogt"/>
    <property type="match status" value="1"/>
</dbReference>
<comment type="catalytic activity">
    <reaction evidence="1">
        <text>a 4-O-methyl-thymidine in DNA + L-cysteinyl-[protein] = a thymidine in DNA + S-methyl-L-cysteinyl-[protein]</text>
        <dbReference type="Rhea" id="RHEA:53428"/>
        <dbReference type="Rhea" id="RHEA-COMP:10131"/>
        <dbReference type="Rhea" id="RHEA-COMP:10132"/>
        <dbReference type="Rhea" id="RHEA-COMP:13555"/>
        <dbReference type="Rhea" id="RHEA-COMP:13556"/>
        <dbReference type="ChEBI" id="CHEBI:29950"/>
        <dbReference type="ChEBI" id="CHEBI:82612"/>
        <dbReference type="ChEBI" id="CHEBI:137386"/>
        <dbReference type="ChEBI" id="CHEBI:137387"/>
        <dbReference type="EC" id="2.1.1.63"/>
    </reaction>
</comment>
<evidence type="ECO:0000259" key="7">
    <source>
        <dbReference type="Pfam" id="PF01035"/>
    </source>
</evidence>
<sequence length="93" mass="10460">MQNMKGQKLFLTAFAKRVLDATRKIPRGKTATYKEIARLAGNPRAYRAVGNILNKNYDSKIPCHRVIRSDGKISGYNRGAKKKIELLKKEGAI</sequence>
<evidence type="ECO:0000313" key="8">
    <source>
        <dbReference type="EMBL" id="OGZ01211.1"/>
    </source>
</evidence>
<keyword evidence="2" id="KW-0489">Methyltransferase</keyword>
<evidence type="ECO:0000256" key="1">
    <source>
        <dbReference type="ARBA" id="ARBA00001286"/>
    </source>
</evidence>
<dbReference type="InterPro" id="IPR014048">
    <property type="entry name" value="MethylDNA_cys_MeTrfase_DNA-bd"/>
</dbReference>
<dbReference type="Proteomes" id="UP000176287">
    <property type="component" value="Unassembled WGS sequence"/>
</dbReference>
<evidence type="ECO:0000313" key="9">
    <source>
        <dbReference type="Proteomes" id="UP000176287"/>
    </source>
</evidence>
<keyword evidence="5" id="KW-0234">DNA repair</keyword>
<comment type="catalytic activity">
    <reaction evidence="6">
        <text>a 6-O-methyl-2'-deoxyguanosine in DNA + L-cysteinyl-[protein] = S-methyl-L-cysteinyl-[protein] + a 2'-deoxyguanosine in DNA</text>
        <dbReference type="Rhea" id="RHEA:24000"/>
        <dbReference type="Rhea" id="RHEA-COMP:10131"/>
        <dbReference type="Rhea" id="RHEA-COMP:10132"/>
        <dbReference type="Rhea" id="RHEA-COMP:11367"/>
        <dbReference type="Rhea" id="RHEA-COMP:11368"/>
        <dbReference type="ChEBI" id="CHEBI:29950"/>
        <dbReference type="ChEBI" id="CHEBI:82612"/>
        <dbReference type="ChEBI" id="CHEBI:85445"/>
        <dbReference type="ChEBI" id="CHEBI:85448"/>
        <dbReference type="EC" id="2.1.1.63"/>
    </reaction>
</comment>
<gene>
    <name evidence="8" type="ORF">A3B13_02880</name>
</gene>
<dbReference type="PANTHER" id="PTHR10815">
    <property type="entry name" value="METHYLATED-DNA--PROTEIN-CYSTEINE METHYLTRANSFERASE"/>
    <property type="match status" value="1"/>
</dbReference>
<dbReference type="InterPro" id="IPR036388">
    <property type="entry name" value="WH-like_DNA-bd_sf"/>
</dbReference>
<dbReference type="GO" id="GO:0032259">
    <property type="term" value="P:methylation"/>
    <property type="evidence" value="ECO:0007669"/>
    <property type="project" value="UniProtKB-KW"/>
</dbReference>
<feature type="domain" description="Methylated-DNA-[protein]-cysteine S-methyltransferase DNA binding" evidence="7">
    <location>
        <begin position="13"/>
        <end position="92"/>
    </location>
</feature>